<name>A0A0N4W4K7_HAEPC</name>
<organism evidence="1">
    <name type="scientific">Haemonchus placei</name>
    <name type="common">Barber's pole worm</name>
    <dbReference type="NCBI Taxonomy" id="6290"/>
    <lineage>
        <taxon>Eukaryota</taxon>
        <taxon>Metazoa</taxon>
        <taxon>Ecdysozoa</taxon>
        <taxon>Nematoda</taxon>
        <taxon>Chromadorea</taxon>
        <taxon>Rhabditida</taxon>
        <taxon>Rhabditina</taxon>
        <taxon>Rhabditomorpha</taxon>
        <taxon>Strongyloidea</taxon>
        <taxon>Trichostrongylidae</taxon>
        <taxon>Haemonchus</taxon>
    </lineage>
</organism>
<sequence>LNSDLMEMPTILGLTSTMSIAMYVPQPLRISFPIKGTNSGLNYSRMTSPWWKVMQLPG</sequence>
<proteinExistence type="predicted"/>
<evidence type="ECO:0000313" key="1">
    <source>
        <dbReference type="WBParaSite" id="HPLM_0000483301-mRNA-1"/>
    </source>
</evidence>
<accession>A0A0N4W4K7</accession>
<dbReference type="AlphaFoldDB" id="A0A0N4W4K7"/>
<reference evidence="1" key="1">
    <citation type="submission" date="2017-02" db="UniProtKB">
        <authorList>
            <consortium name="WormBaseParasite"/>
        </authorList>
    </citation>
    <scope>IDENTIFICATION</scope>
</reference>
<dbReference type="WBParaSite" id="HPLM_0000483301-mRNA-1">
    <property type="protein sequence ID" value="HPLM_0000483301-mRNA-1"/>
    <property type="gene ID" value="HPLM_0000483301"/>
</dbReference>
<protein>
    <submittedName>
        <fullName evidence="1">Polymerase PB2</fullName>
    </submittedName>
</protein>